<organism evidence="3 4">
    <name type="scientific">Wujia chipingensis</name>
    <dbReference type="NCBI Taxonomy" id="2763670"/>
    <lineage>
        <taxon>Bacteria</taxon>
        <taxon>Bacillati</taxon>
        <taxon>Bacillota</taxon>
        <taxon>Clostridia</taxon>
        <taxon>Lachnospirales</taxon>
        <taxon>Lachnospiraceae</taxon>
        <taxon>Wujia</taxon>
    </lineage>
</organism>
<dbReference type="HAMAP" id="MF_01103">
    <property type="entry name" value="UPF0291"/>
    <property type="match status" value="1"/>
</dbReference>
<dbReference type="AlphaFoldDB" id="A0A7G9FQV9"/>
<dbReference type="KEGG" id="wcp:H9Q76_06620"/>
<dbReference type="EMBL" id="CP060632">
    <property type="protein sequence ID" value="QNM00941.1"/>
    <property type="molecule type" value="Genomic_DNA"/>
</dbReference>
<keyword evidence="4" id="KW-1185">Reference proteome</keyword>
<dbReference type="SUPFAM" id="SSF158221">
    <property type="entry name" value="YnzC-like"/>
    <property type="match status" value="1"/>
</dbReference>
<dbReference type="PANTHER" id="PTHR37300:SF1">
    <property type="entry name" value="UPF0291 PROTEIN YNZC"/>
    <property type="match status" value="1"/>
</dbReference>
<name>A0A7G9FQV9_9FIRM</name>
<keyword evidence="1 2" id="KW-0963">Cytoplasm</keyword>
<evidence type="ECO:0000313" key="3">
    <source>
        <dbReference type="EMBL" id="QNM00941.1"/>
    </source>
</evidence>
<sequence length="81" mass="9235">MNEADIQRINELARKSKTVEGLTEAELAEQAALRKAYIASVKRNLKTQLDNIDIKEADGSITHVKDIPKNKRSEYIQIRLK</sequence>
<proteinExistence type="inferred from homology"/>
<dbReference type="Proteomes" id="UP000515819">
    <property type="component" value="Chromosome"/>
</dbReference>
<comment type="similarity">
    <text evidence="2">Belongs to the UPF0291 family.</text>
</comment>
<reference evidence="3 4" key="1">
    <citation type="submission" date="2020-08" db="EMBL/GenBank/DDBJ databases">
        <authorList>
            <person name="Liu C."/>
            <person name="Sun Q."/>
        </authorList>
    </citation>
    <scope>NUCLEOTIDE SEQUENCE [LARGE SCALE GENOMIC DNA]</scope>
    <source>
        <strain evidence="3 4">NSJ-4</strain>
    </source>
</reference>
<dbReference type="GO" id="GO:0005737">
    <property type="term" value="C:cytoplasm"/>
    <property type="evidence" value="ECO:0007669"/>
    <property type="project" value="UniProtKB-SubCell"/>
</dbReference>
<protein>
    <recommendedName>
        <fullName evidence="2">UPF0291 protein H9Q76_06620</fullName>
    </recommendedName>
</protein>
<dbReference type="Gene3D" id="1.10.287.540">
    <property type="entry name" value="Helix hairpin bin"/>
    <property type="match status" value="1"/>
</dbReference>
<dbReference type="PANTHER" id="PTHR37300">
    <property type="entry name" value="UPF0291 PROTEIN CBO2609/CLC_2481"/>
    <property type="match status" value="1"/>
</dbReference>
<dbReference type="InterPro" id="IPR009242">
    <property type="entry name" value="DUF896"/>
</dbReference>
<evidence type="ECO:0000256" key="1">
    <source>
        <dbReference type="ARBA" id="ARBA00022490"/>
    </source>
</evidence>
<accession>A0A7G9FQV9</accession>
<evidence type="ECO:0000256" key="2">
    <source>
        <dbReference type="HAMAP-Rule" id="MF_01103"/>
    </source>
</evidence>
<evidence type="ECO:0000313" key="4">
    <source>
        <dbReference type="Proteomes" id="UP000515819"/>
    </source>
</evidence>
<dbReference type="RefSeq" id="WP_021985532.1">
    <property type="nucleotide sequence ID" value="NZ_CP060632.1"/>
</dbReference>
<dbReference type="Pfam" id="PF05979">
    <property type="entry name" value="DUF896"/>
    <property type="match status" value="1"/>
</dbReference>
<comment type="subcellular location">
    <subcellularLocation>
        <location evidence="2">Cytoplasm</location>
    </subcellularLocation>
</comment>
<gene>
    <name evidence="3" type="ORF">H9Q76_06620</name>
</gene>